<feature type="signal peptide" evidence="1">
    <location>
        <begin position="1"/>
        <end position="19"/>
    </location>
</feature>
<reference evidence="2 3" key="1">
    <citation type="submission" date="2014-11" db="EMBL/GenBank/DDBJ databases">
        <title>Genome sequence of Flavihumibacter solisilvae 3-3.</title>
        <authorList>
            <person name="Zhou G."/>
            <person name="Li M."/>
            <person name="Wang G."/>
        </authorList>
    </citation>
    <scope>NUCLEOTIDE SEQUENCE [LARGE SCALE GENOMIC DNA]</scope>
    <source>
        <strain evidence="2 3">3-3</strain>
    </source>
</reference>
<feature type="chain" id="PRO_5002149055" description="Beta-lactamase-inhibitor-like PepSY-like domain-containing protein" evidence="1">
    <location>
        <begin position="20"/>
        <end position="148"/>
    </location>
</feature>
<dbReference type="Proteomes" id="UP000031408">
    <property type="component" value="Unassembled WGS sequence"/>
</dbReference>
<dbReference type="RefSeq" id="WP_039136210.1">
    <property type="nucleotide sequence ID" value="NZ_JSVC01000001.1"/>
</dbReference>
<dbReference type="Gene3D" id="3.10.450.360">
    <property type="match status" value="1"/>
</dbReference>
<proteinExistence type="predicted"/>
<name>A0A0C1LLX8_9BACT</name>
<keyword evidence="3" id="KW-1185">Reference proteome</keyword>
<evidence type="ECO:0000313" key="3">
    <source>
        <dbReference type="Proteomes" id="UP000031408"/>
    </source>
</evidence>
<dbReference type="AlphaFoldDB" id="A0A0C1LLX8"/>
<dbReference type="EMBL" id="JSVC01000001">
    <property type="protein sequence ID" value="KIC96343.1"/>
    <property type="molecule type" value="Genomic_DNA"/>
</dbReference>
<protein>
    <recommendedName>
        <fullName evidence="4">Beta-lactamase-inhibitor-like PepSY-like domain-containing protein</fullName>
    </recommendedName>
</protein>
<comment type="caution">
    <text evidence="2">The sequence shown here is derived from an EMBL/GenBank/DDBJ whole genome shotgun (WGS) entry which is preliminary data.</text>
</comment>
<evidence type="ECO:0000256" key="1">
    <source>
        <dbReference type="SAM" id="SignalP"/>
    </source>
</evidence>
<dbReference type="SUPFAM" id="SSF160574">
    <property type="entry name" value="BT0923-like"/>
    <property type="match status" value="1"/>
</dbReference>
<evidence type="ECO:0008006" key="4">
    <source>
        <dbReference type="Google" id="ProtNLM"/>
    </source>
</evidence>
<sequence>MKKIFVIAAATFISLASFANVDPITGKVLESFRTEFAEAKNVQWKSLDDAGLFQATFNYRNTELSAFYNAEGDLVATARYISKDNLPIMVAKEISNRYPDHIVRSVIEHISNGSTTYHVTLYGEKSSLIVSASPSGELSVFKKVKNRL</sequence>
<gene>
    <name evidence="2" type="ORF">OI18_00880</name>
</gene>
<evidence type="ECO:0000313" key="2">
    <source>
        <dbReference type="EMBL" id="KIC96343.1"/>
    </source>
</evidence>
<dbReference type="STRING" id="1349421.OI18_00880"/>
<keyword evidence="1" id="KW-0732">Signal</keyword>
<dbReference type="OrthoDB" id="675116at2"/>
<accession>A0A0C1LLX8</accession>
<organism evidence="2 3">
    <name type="scientific">Flavihumibacter solisilvae</name>
    <dbReference type="NCBI Taxonomy" id="1349421"/>
    <lineage>
        <taxon>Bacteria</taxon>
        <taxon>Pseudomonadati</taxon>
        <taxon>Bacteroidota</taxon>
        <taxon>Chitinophagia</taxon>
        <taxon>Chitinophagales</taxon>
        <taxon>Chitinophagaceae</taxon>
        <taxon>Flavihumibacter</taxon>
    </lineage>
</organism>